<keyword evidence="1" id="KW-0472">Membrane</keyword>
<gene>
    <name evidence="2" type="ORF">niasHT_022966</name>
</gene>
<keyword evidence="1" id="KW-1133">Transmembrane helix</keyword>
<evidence type="ECO:0008006" key="4">
    <source>
        <dbReference type="Google" id="ProtNLM"/>
    </source>
</evidence>
<proteinExistence type="predicted"/>
<sequence>MINIISDSIISGQRSSSSSSRNYSYFFTVLVLMMVMIILSSNNGIKFASAISCYDCRSEDLSCNVGECVGSTCVKMETSNIDNDRKTISKSCNNEFEDNQCKQSYLGLKVVLRCTCDSNFCNGDRNLVAAGLQRTDDSNGGGDGMPTRRRSSKMATQMMAFAIIGGALTIQWLGGVPIL</sequence>
<dbReference type="EMBL" id="JBICBT010000701">
    <property type="protein sequence ID" value="KAL3104722.1"/>
    <property type="molecule type" value="Genomic_DNA"/>
</dbReference>
<dbReference type="Proteomes" id="UP001620626">
    <property type="component" value="Unassembled WGS sequence"/>
</dbReference>
<organism evidence="2 3">
    <name type="scientific">Heterodera trifolii</name>
    <dbReference type="NCBI Taxonomy" id="157864"/>
    <lineage>
        <taxon>Eukaryota</taxon>
        <taxon>Metazoa</taxon>
        <taxon>Ecdysozoa</taxon>
        <taxon>Nematoda</taxon>
        <taxon>Chromadorea</taxon>
        <taxon>Rhabditida</taxon>
        <taxon>Tylenchina</taxon>
        <taxon>Tylenchomorpha</taxon>
        <taxon>Tylenchoidea</taxon>
        <taxon>Heteroderidae</taxon>
        <taxon>Heteroderinae</taxon>
        <taxon>Heterodera</taxon>
    </lineage>
</organism>
<protein>
    <recommendedName>
        <fullName evidence="4">Protein sleepless</fullName>
    </recommendedName>
</protein>
<dbReference type="AlphaFoldDB" id="A0ABD2KP33"/>
<evidence type="ECO:0000313" key="3">
    <source>
        <dbReference type="Proteomes" id="UP001620626"/>
    </source>
</evidence>
<feature type="transmembrane region" description="Helical" evidence="1">
    <location>
        <begin position="158"/>
        <end position="178"/>
    </location>
</feature>
<name>A0ABD2KP33_9BILA</name>
<keyword evidence="1" id="KW-0812">Transmembrane</keyword>
<reference evidence="2 3" key="1">
    <citation type="submission" date="2024-10" db="EMBL/GenBank/DDBJ databases">
        <authorList>
            <person name="Kim D."/>
        </authorList>
    </citation>
    <scope>NUCLEOTIDE SEQUENCE [LARGE SCALE GENOMIC DNA]</scope>
    <source>
        <strain evidence="2">BH-2024</strain>
    </source>
</reference>
<keyword evidence="3" id="KW-1185">Reference proteome</keyword>
<evidence type="ECO:0000313" key="2">
    <source>
        <dbReference type="EMBL" id="KAL3104722.1"/>
    </source>
</evidence>
<feature type="transmembrane region" description="Helical" evidence="1">
    <location>
        <begin position="23"/>
        <end position="39"/>
    </location>
</feature>
<comment type="caution">
    <text evidence="2">The sequence shown here is derived from an EMBL/GenBank/DDBJ whole genome shotgun (WGS) entry which is preliminary data.</text>
</comment>
<accession>A0ABD2KP33</accession>
<evidence type="ECO:0000256" key="1">
    <source>
        <dbReference type="SAM" id="Phobius"/>
    </source>
</evidence>